<dbReference type="Gene3D" id="1.10.600.10">
    <property type="entry name" value="Farnesyl Diphosphate Synthase"/>
    <property type="match status" value="1"/>
</dbReference>
<dbReference type="PANTHER" id="PTHR12001:SF69">
    <property type="entry name" value="ALL TRANS-POLYPRENYL-DIPHOSPHATE SYNTHASE PDSS1"/>
    <property type="match status" value="1"/>
</dbReference>
<name>A0A3M0CWC4_9PROT</name>
<dbReference type="GO" id="GO:0046872">
    <property type="term" value="F:metal ion binding"/>
    <property type="evidence" value="ECO:0007669"/>
    <property type="project" value="UniProtKB-KW"/>
</dbReference>
<evidence type="ECO:0000256" key="2">
    <source>
        <dbReference type="ARBA" id="ARBA00006706"/>
    </source>
</evidence>
<dbReference type="EMBL" id="REFR01000011">
    <property type="protein sequence ID" value="RMB08013.1"/>
    <property type="molecule type" value="Genomic_DNA"/>
</dbReference>
<proteinExistence type="inferred from homology"/>
<dbReference type="RefSeq" id="WP_121938765.1">
    <property type="nucleotide sequence ID" value="NZ_REFR01000011.1"/>
</dbReference>
<dbReference type="SUPFAM" id="SSF48576">
    <property type="entry name" value="Terpenoid synthases"/>
    <property type="match status" value="1"/>
</dbReference>
<reference evidence="7 8" key="1">
    <citation type="submission" date="2018-10" db="EMBL/GenBank/DDBJ databases">
        <title>Genomic Encyclopedia of Archaeal and Bacterial Type Strains, Phase II (KMG-II): from individual species to whole genera.</title>
        <authorList>
            <person name="Goeker M."/>
        </authorList>
    </citation>
    <scope>NUCLEOTIDE SEQUENCE [LARGE SCALE GENOMIC DNA]</scope>
    <source>
        <strain evidence="7 8">DSM 25217</strain>
    </source>
</reference>
<dbReference type="Pfam" id="PF00348">
    <property type="entry name" value="polyprenyl_synt"/>
    <property type="match status" value="1"/>
</dbReference>
<comment type="similarity">
    <text evidence="2 6">Belongs to the FPP/GGPP synthase family.</text>
</comment>
<sequence length="352" mass="38568">MTRDQSSQGPKAGTDPAARSVLSGIVDDLLDADMVRFREALHEALRPQDPYLSDVERRMFKGGKKIRPVMMLLAARMMAGDGPLSEKIYKGAASLEMLHVATLIHDDIIDEAQMRRGLPSVSAHRGPKVALLVGDLQFVQAIRGFAQAVDTERDMDLVRMVLDTAFDICRGELDELERALPADRDDRLDRYYETIDRKTAVLFRLACQAGIELAGGRTRDSRRGGFFGKSFGRAFQIMDDILDVVQPAAQSGKAPGIDLSLGRLSLPIIHALDRLDTPNAIEAAVRGEAPLSGAELDAALSELRLCGAVEEAYEQARAAAFEAHFYLKPFPRNAYAAALGTLTDYVVNRPLC</sequence>
<dbReference type="PROSITE" id="PS00723">
    <property type="entry name" value="POLYPRENYL_SYNTHASE_1"/>
    <property type="match status" value="1"/>
</dbReference>
<dbReference type="GO" id="GO:0004659">
    <property type="term" value="F:prenyltransferase activity"/>
    <property type="evidence" value="ECO:0007669"/>
    <property type="project" value="InterPro"/>
</dbReference>
<protein>
    <submittedName>
        <fullName evidence="7">Heptaprenyl diphosphate synthase</fullName>
    </submittedName>
</protein>
<evidence type="ECO:0000256" key="5">
    <source>
        <dbReference type="ARBA" id="ARBA00022842"/>
    </source>
</evidence>
<dbReference type="InParanoid" id="A0A3M0CWC4"/>
<dbReference type="PROSITE" id="PS00444">
    <property type="entry name" value="POLYPRENYL_SYNTHASE_2"/>
    <property type="match status" value="1"/>
</dbReference>
<dbReference type="InterPro" id="IPR000092">
    <property type="entry name" value="Polyprenyl_synt"/>
</dbReference>
<dbReference type="AlphaFoldDB" id="A0A3M0CWC4"/>
<dbReference type="CDD" id="cd00685">
    <property type="entry name" value="Trans_IPPS_HT"/>
    <property type="match status" value="1"/>
</dbReference>
<dbReference type="InterPro" id="IPR033749">
    <property type="entry name" value="Polyprenyl_synt_CS"/>
</dbReference>
<keyword evidence="5" id="KW-0460">Magnesium</keyword>
<dbReference type="SFLD" id="SFLDS00005">
    <property type="entry name" value="Isoprenoid_Synthase_Type_I"/>
    <property type="match status" value="1"/>
</dbReference>
<evidence type="ECO:0000256" key="3">
    <source>
        <dbReference type="ARBA" id="ARBA00022679"/>
    </source>
</evidence>
<comment type="cofactor">
    <cofactor evidence="1">
        <name>Mg(2+)</name>
        <dbReference type="ChEBI" id="CHEBI:18420"/>
    </cofactor>
</comment>
<evidence type="ECO:0000313" key="7">
    <source>
        <dbReference type="EMBL" id="RMB08013.1"/>
    </source>
</evidence>
<dbReference type="PANTHER" id="PTHR12001">
    <property type="entry name" value="GERANYLGERANYL PYROPHOSPHATE SYNTHASE"/>
    <property type="match status" value="1"/>
</dbReference>
<dbReference type="GO" id="GO:0008299">
    <property type="term" value="P:isoprenoid biosynthetic process"/>
    <property type="evidence" value="ECO:0007669"/>
    <property type="project" value="InterPro"/>
</dbReference>
<evidence type="ECO:0000256" key="1">
    <source>
        <dbReference type="ARBA" id="ARBA00001946"/>
    </source>
</evidence>
<keyword evidence="4" id="KW-0479">Metal-binding</keyword>
<evidence type="ECO:0000256" key="4">
    <source>
        <dbReference type="ARBA" id="ARBA00022723"/>
    </source>
</evidence>
<evidence type="ECO:0000313" key="8">
    <source>
        <dbReference type="Proteomes" id="UP000271227"/>
    </source>
</evidence>
<dbReference type="Proteomes" id="UP000271227">
    <property type="component" value="Unassembled WGS sequence"/>
</dbReference>
<dbReference type="OrthoDB" id="9805316at2"/>
<comment type="caution">
    <text evidence="7">The sequence shown here is derived from an EMBL/GenBank/DDBJ whole genome shotgun (WGS) entry which is preliminary data.</text>
</comment>
<keyword evidence="3 6" id="KW-0808">Transferase</keyword>
<dbReference type="InterPro" id="IPR008949">
    <property type="entry name" value="Isoprenoid_synthase_dom_sf"/>
</dbReference>
<accession>A0A3M0CWC4</accession>
<evidence type="ECO:0000256" key="6">
    <source>
        <dbReference type="RuleBase" id="RU004466"/>
    </source>
</evidence>
<organism evidence="7 8">
    <name type="scientific">Eilatimonas milleporae</name>
    <dbReference type="NCBI Taxonomy" id="911205"/>
    <lineage>
        <taxon>Bacteria</taxon>
        <taxon>Pseudomonadati</taxon>
        <taxon>Pseudomonadota</taxon>
        <taxon>Alphaproteobacteria</taxon>
        <taxon>Kordiimonadales</taxon>
        <taxon>Kordiimonadaceae</taxon>
        <taxon>Eilatimonas</taxon>
    </lineage>
</organism>
<keyword evidence="8" id="KW-1185">Reference proteome</keyword>
<gene>
    <name evidence="7" type="ORF">BXY39_2108</name>
</gene>